<evidence type="ECO:0000313" key="5">
    <source>
        <dbReference type="Proteomes" id="UP000770785"/>
    </source>
</evidence>
<dbReference type="InterPro" id="IPR026444">
    <property type="entry name" value="Secre_tail"/>
</dbReference>
<feature type="domain" description="Secretion system C-terminal sorting" evidence="2">
    <location>
        <begin position="1173"/>
        <end position="1244"/>
    </location>
</feature>
<dbReference type="NCBIfam" id="TIGR04183">
    <property type="entry name" value="Por_Secre_tail"/>
    <property type="match status" value="1"/>
</dbReference>
<dbReference type="Pfam" id="PF21959">
    <property type="entry name" value="DUF6923"/>
    <property type="match status" value="2"/>
</dbReference>
<dbReference type="SUPFAM" id="SSF63829">
    <property type="entry name" value="Calcium-dependent phosphotriesterase"/>
    <property type="match status" value="1"/>
</dbReference>
<evidence type="ECO:0000259" key="3">
    <source>
        <dbReference type="Pfam" id="PF21959"/>
    </source>
</evidence>
<sequence>MKTAITSLLCLLSFAAMAQPTPFNCTSNDGFGYYISAGNLTNANDTYTSANSRLSRLRTRDGVRTELCAATDIDVSLNALAFNPNDRYLYATSAFDDTDFSGVFYRLGANCEKTRIPVGGAVVRYGDNVGATANAGGGIIGSGTFDLDNNYYVNTIFVGEEGRSAGNLVQKINLTGDSATVVSSQVMTCPTCVATGTDTVYRIADIIFDENSGELFGHDNLTDILYTIDAMTGVLEPVGASSVLFPILGIYKNRDGDIRAIDTEGNIYSVSTVTGNFTLLVADGDIRAGNADAASGCYAPATISGTLFIDANGLTDATVNGTPSGTAGTDPVFVSLLRDSIVLESVAIGTDGTYVFTGDFDGTNFEVRLTTIRGTEGQFPPPPALPGTYQFVGDNVGTGSGDDGFPSGRLLFSVVDGESIANVNFGINDKPTAADVTVPLQVNPQGNARVNVPVSVADTEDGTPTTLTFNAPDPNFEGTLYYNGTALTTTSRISNFNPALFEFDPVDGFVSVSFLYNTRDRASVTSDAATINLAFSSSSPLAEPTPFLCSGNDGFGYFISSAPGTFDATTTVQVNSSSRLSRLRTRDGERTLLCSAAEVGVSLNALAFNPNDNFLYAVSVFDANEFSGKLFRLGSNCQKEAISVSGGIKRYNTNNATTVDASGGVIGSGTFDLDNNYYVNTSFALVGSDGFRNEIQKINLSNNVATVVSTQTLTCPSCTTTTKVQINDIIFDEASGRLIGSNNQTNNLYVINDTTGVITPIGASSVTEAILGTYKNRDGDVRAIATDGVIYAVNIETGAFDSLTTADDLRTGNADAASGCYAPAILSGNVFVDANGRTDRRVSGTPTNTVAGAQLFAVLINRNSPLPVVEASKPVASDGTYAFEGDFADGDYEVRLGTNDGQVGASPPSQGLPNTHRFISEFIGFGTGVETGSGGRNGRLRFSLIDGNSLSNINFGINTRPLVSAVNASFENPGGTDRVEIPNLPRTDAEDGVPTTIRIRNLPDAATEGILYYDDVAVTERQNIDNFQPALLTFDPVDGDVTISFTYEARDRARSASTRSTVTMAFTSASLPVTLVSFSGAYEENTVNLNWRTASEYDTDYFVVERSSTGADFVEIGRVGAAGYSSALLDYQLVDRQPLREAYYRLKDVDFDGTFSYSNVINLSRADWVRVDVYPSPVTNELTVAYDASKASLLNVSFYSVDGKRLLSHNLTNGARQINVTNLPAGFYSVVITDGKTGSVTTRKVVKK</sequence>
<organism evidence="4 5">
    <name type="scientific">Neolewinella antarctica</name>
    <dbReference type="NCBI Taxonomy" id="442734"/>
    <lineage>
        <taxon>Bacteria</taxon>
        <taxon>Pseudomonadati</taxon>
        <taxon>Bacteroidota</taxon>
        <taxon>Saprospiria</taxon>
        <taxon>Saprospirales</taxon>
        <taxon>Lewinellaceae</taxon>
        <taxon>Neolewinella</taxon>
    </lineage>
</organism>
<comment type="caution">
    <text evidence="4">The sequence shown here is derived from an EMBL/GenBank/DDBJ whole genome shotgun (WGS) entry which is preliminary data.</text>
</comment>
<dbReference type="SUPFAM" id="SSF75011">
    <property type="entry name" value="3-carboxy-cis,cis-mucoante lactonizing enzyme"/>
    <property type="match status" value="1"/>
</dbReference>
<protein>
    <recommendedName>
        <fullName evidence="6">Secretion system C-terminal sorting domain-containing protein</fullName>
    </recommendedName>
</protein>
<evidence type="ECO:0000259" key="2">
    <source>
        <dbReference type="Pfam" id="PF18962"/>
    </source>
</evidence>
<feature type="domain" description="DUF6923" evidence="3">
    <location>
        <begin position="573"/>
        <end position="817"/>
    </location>
</feature>
<evidence type="ECO:0000313" key="4">
    <source>
        <dbReference type="EMBL" id="NJC27357.1"/>
    </source>
</evidence>
<proteinExistence type="predicted"/>
<dbReference type="Pfam" id="PF18962">
    <property type="entry name" value="Por_Secre_tail"/>
    <property type="match status" value="1"/>
</dbReference>
<evidence type="ECO:0000256" key="1">
    <source>
        <dbReference type="SAM" id="SignalP"/>
    </source>
</evidence>
<dbReference type="RefSeq" id="WP_168038370.1">
    <property type="nucleotide sequence ID" value="NZ_JAATJH010000004.1"/>
</dbReference>
<keyword evidence="5" id="KW-1185">Reference proteome</keyword>
<feature type="chain" id="PRO_5045932208" description="Secretion system C-terminal sorting domain-containing protein" evidence="1">
    <location>
        <begin position="19"/>
        <end position="1248"/>
    </location>
</feature>
<keyword evidence="1" id="KW-0732">Signal</keyword>
<dbReference type="Proteomes" id="UP000770785">
    <property type="component" value="Unassembled WGS sequence"/>
</dbReference>
<name>A0ABX0XDS3_9BACT</name>
<dbReference type="EMBL" id="JAATJH010000004">
    <property type="protein sequence ID" value="NJC27357.1"/>
    <property type="molecule type" value="Genomic_DNA"/>
</dbReference>
<gene>
    <name evidence="4" type="ORF">GGR27_002870</name>
</gene>
<evidence type="ECO:0008006" key="6">
    <source>
        <dbReference type="Google" id="ProtNLM"/>
    </source>
</evidence>
<feature type="signal peptide" evidence="1">
    <location>
        <begin position="1"/>
        <end position="18"/>
    </location>
</feature>
<reference evidence="4 5" key="1">
    <citation type="submission" date="2020-03" db="EMBL/GenBank/DDBJ databases">
        <title>Genomic Encyclopedia of Type Strains, Phase IV (KMG-IV): sequencing the most valuable type-strain genomes for metagenomic binning, comparative biology and taxonomic classification.</title>
        <authorList>
            <person name="Goeker M."/>
        </authorList>
    </citation>
    <scope>NUCLEOTIDE SEQUENCE [LARGE SCALE GENOMIC DNA]</scope>
    <source>
        <strain evidence="4 5">DSM 105096</strain>
    </source>
</reference>
<feature type="domain" description="DUF6923" evidence="3">
    <location>
        <begin position="73"/>
        <end position="295"/>
    </location>
</feature>
<accession>A0ABX0XDS3</accession>
<dbReference type="InterPro" id="IPR054215">
    <property type="entry name" value="DUF6923"/>
</dbReference>